<evidence type="ECO:0000313" key="5">
    <source>
        <dbReference type="Proteomes" id="UP000004088"/>
    </source>
</evidence>
<organism evidence="4 5">
    <name type="scientific">Kingella denitrificans ATCC 33394</name>
    <dbReference type="NCBI Taxonomy" id="888741"/>
    <lineage>
        <taxon>Bacteria</taxon>
        <taxon>Pseudomonadati</taxon>
        <taxon>Pseudomonadota</taxon>
        <taxon>Betaproteobacteria</taxon>
        <taxon>Neisseriales</taxon>
        <taxon>Neisseriaceae</taxon>
        <taxon>Kingella</taxon>
    </lineage>
</organism>
<dbReference type="InterPro" id="IPR029044">
    <property type="entry name" value="Nucleotide-diphossugar_trans"/>
</dbReference>
<keyword evidence="1 4" id="KW-0808">Transferase</keyword>
<dbReference type="PANTHER" id="PTHR43584:SF8">
    <property type="entry name" value="N-ACETYLMURAMATE ALPHA-1-PHOSPHATE URIDYLYLTRANSFERASE"/>
    <property type="match status" value="1"/>
</dbReference>
<dbReference type="InterPro" id="IPR054790">
    <property type="entry name" value="MurU"/>
</dbReference>
<evidence type="ECO:0000313" key="4">
    <source>
        <dbReference type="EMBL" id="EGC16584.1"/>
    </source>
</evidence>
<sequence>MAGLTGNAMKAMILAAGRGERMRPLTDHTPKPLLRVGKEPLIGWHLRRLRAAGFDEIVINHAWLGRQIEETLGDGGAYGVRIAYSPETAGGLETAGGIATALPLLGDEPFLVVNGDVLTQIPFGDAPQIAQKMQQQGQLAHLWLVPNPPHHPEGDFALQGESVSQDKAQGTVGTFSGVGIYMPQLFADTPAHTPAKLAPLLRAAMAQGKVSGQWYDGLWLDVGTQERLAEANDLAQGWD</sequence>
<dbReference type="InterPro" id="IPR005835">
    <property type="entry name" value="NTP_transferase_dom"/>
</dbReference>
<dbReference type="InterPro" id="IPR050065">
    <property type="entry name" value="GlmU-like"/>
</dbReference>
<dbReference type="EMBL" id="AEWV01000040">
    <property type="protein sequence ID" value="EGC16584.1"/>
    <property type="molecule type" value="Genomic_DNA"/>
</dbReference>
<dbReference type="CDD" id="cd06422">
    <property type="entry name" value="NTP_transferase_like_1"/>
    <property type="match status" value="1"/>
</dbReference>
<dbReference type="AlphaFoldDB" id="F0F1G9"/>
<reference evidence="4 5" key="1">
    <citation type="submission" date="2011-01" db="EMBL/GenBank/DDBJ databases">
        <authorList>
            <person name="Muzny D."/>
            <person name="Qin X."/>
            <person name="Deng J."/>
            <person name="Jiang H."/>
            <person name="Liu Y."/>
            <person name="Qu J."/>
            <person name="Song X.-Z."/>
            <person name="Zhang L."/>
            <person name="Thornton R."/>
            <person name="Coyle M."/>
            <person name="Francisco L."/>
            <person name="Jackson L."/>
            <person name="Javaid M."/>
            <person name="Korchina V."/>
            <person name="Kovar C."/>
            <person name="Mata R."/>
            <person name="Mathew T."/>
            <person name="Ngo R."/>
            <person name="Nguyen L."/>
            <person name="Nguyen N."/>
            <person name="Okwuonu G."/>
            <person name="Ongeri F."/>
            <person name="Pham C."/>
            <person name="Simmons D."/>
            <person name="Wilczek-Boney K."/>
            <person name="Hale W."/>
            <person name="Jakkamsetti A."/>
            <person name="Pham P."/>
            <person name="Ruth R."/>
            <person name="San Lucas F."/>
            <person name="Warren J."/>
            <person name="Zhang J."/>
            <person name="Zhao Z."/>
            <person name="Zhou C."/>
            <person name="Zhu D."/>
            <person name="Lee S."/>
            <person name="Bess C."/>
            <person name="Blankenburg K."/>
            <person name="Forbes L."/>
            <person name="Fu Q."/>
            <person name="Gubbala S."/>
            <person name="Hirani K."/>
            <person name="Jayaseelan J.C."/>
            <person name="Lara F."/>
            <person name="Munidasa M."/>
            <person name="Palculict T."/>
            <person name="Patil S."/>
            <person name="Pu L.-L."/>
            <person name="Saada N."/>
            <person name="Tang L."/>
            <person name="Weissenberger G."/>
            <person name="Zhu Y."/>
            <person name="Hemphill L."/>
            <person name="Shang Y."/>
            <person name="Youmans B."/>
            <person name="Ayvaz T."/>
            <person name="Ross M."/>
            <person name="Santibanez J."/>
            <person name="Aqrawi P."/>
            <person name="Gross S."/>
            <person name="Joshi V."/>
            <person name="Fowler G."/>
            <person name="Nazareth L."/>
            <person name="Reid J."/>
            <person name="Worley K."/>
            <person name="Petrosino J."/>
            <person name="Highlander S."/>
            <person name="Gibbs R."/>
        </authorList>
    </citation>
    <scope>NUCLEOTIDE SEQUENCE [LARGE SCALE GENOMIC DNA]</scope>
    <source>
        <strain evidence="4 5">ATCC 33394</strain>
    </source>
</reference>
<dbReference type="Proteomes" id="UP000004088">
    <property type="component" value="Unassembled WGS sequence"/>
</dbReference>
<dbReference type="HOGENOM" id="CLU_029499_2_1_4"/>
<accession>F0F1G9</accession>
<dbReference type="GO" id="GO:0016779">
    <property type="term" value="F:nucleotidyltransferase activity"/>
    <property type="evidence" value="ECO:0007669"/>
    <property type="project" value="UniProtKB-KW"/>
</dbReference>
<evidence type="ECO:0000256" key="1">
    <source>
        <dbReference type="ARBA" id="ARBA00022679"/>
    </source>
</evidence>
<keyword evidence="5" id="KW-1185">Reference proteome</keyword>
<dbReference type="NCBIfam" id="NF045761">
    <property type="entry name" value="NAMPUrTaseMurU"/>
    <property type="match status" value="1"/>
</dbReference>
<gene>
    <name evidence="4" type="ORF">HMPREF9098_1954</name>
</gene>
<dbReference type="Pfam" id="PF00483">
    <property type="entry name" value="NTP_transferase"/>
    <property type="match status" value="1"/>
</dbReference>
<keyword evidence="2" id="KW-0548">Nucleotidyltransferase</keyword>
<name>F0F1G9_9NEIS</name>
<protein>
    <submittedName>
        <fullName evidence="4">Nucleotidyl transferase</fullName>
    </submittedName>
</protein>
<proteinExistence type="predicted"/>
<feature type="domain" description="Nucleotidyl transferase" evidence="3">
    <location>
        <begin position="10"/>
        <end position="233"/>
    </location>
</feature>
<dbReference type="STRING" id="888741.HMPREF9098_1954"/>
<evidence type="ECO:0000259" key="3">
    <source>
        <dbReference type="Pfam" id="PF00483"/>
    </source>
</evidence>
<dbReference type="PANTHER" id="PTHR43584">
    <property type="entry name" value="NUCLEOTIDYL TRANSFERASE"/>
    <property type="match status" value="1"/>
</dbReference>
<comment type="caution">
    <text evidence="4">The sequence shown here is derived from an EMBL/GenBank/DDBJ whole genome shotgun (WGS) entry which is preliminary data.</text>
</comment>
<dbReference type="Gene3D" id="3.90.550.10">
    <property type="entry name" value="Spore Coat Polysaccharide Biosynthesis Protein SpsA, Chain A"/>
    <property type="match status" value="1"/>
</dbReference>
<dbReference type="SUPFAM" id="SSF53448">
    <property type="entry name" value="Nucleotide-diphospho-sugar transferases"/>
    <property type="match status" value="1"/>
</dbReference>
<evidence type="ECO:0000256" key="2">
    <source>
        <dbReference type="ARBA" id="ARBA00022695"/>
    </source>
</evidence>